<dbReference type="AlphaFoldDB" id="A0A811QC92"/>
<evidence type="ECO:0000313" key="3">
    <source>
        <dbReference type="Proteomes" id="UP000604825"/>
    </source>
</evidence>
<dbReference type="GO" id="GO:0043565">
    <property type="term" value="F:sequence-specific DNA binding"/>
    <property type="evidence" value="ECO:0007669"/>
    <property type="project" value="TreeGrafter"/>
</dbReference>
<dbReference type="GO" id="GO:0005634">
    <property type="term" value="C:nucleus"/>
    <property type="evidence" value="ECO:0007669"/>
    <property type="project" value="TreeGrafter"/>
</dbReference>
<sequence length="290" mass="31413">MAASNSEATSIGQGQKVPGFAKLQGSVPIKLNSQDLIEIAGIKFYFLLPSRSIFATLADRDTTSLPPQSSSLLHPADYPGHPSANDCGRSNGDNGAKIINDRQGKLVKQNRSFSGELDISNCYGISNADPVGTLEGCVSKLDISAEKEIDNQQLLLEEKDAATCLAALISDLSGPKGAYGKTPFRVVAVAAIVCFLNVRFGKNWPHDRVSRYLPQKGMSGSSTEADGRPWCSLWTLFKKYPEHFVMSTVTRGQAISEFVGLKFFDPQFPDVQSITKTTIKDPAFFLANCP</sequence>
<evidence type="ECO:0000313" key="2">
    <source>
        <dbReference type="EMBL" id="CAD6255954.1"/>
    </source>
</evidence>
<dbReference type="PANTHER" id="PTHR21712">
    <property type="entry name" value="PRE-RRNA-PROCESSING PROTEIN FHL1"/>
    <property type="match status" value="1"/>
</dbReference>
<dbReference type="GO" id="GO:0060962">
    <property type="term" value="P:regulation of ribosomal protein gene transcription by RNA polymerase II"/>
    <property type="evidence" value="ECO:0007669"/>
    <property type="project" value="InterPro"/>
</dbReference>
<feature type="compositionally biased region" description="Low complexity" evidence="1">
    <location>
        <begin position="64"/>
        <end position="75"/>
    </location>
</feature>
<proteinExistence type="predicted"/>
<dbReference type="OrthoDB" id="691130at2759"/>
<reference evidence="2" key="1">
    <citation type="submission" date="2020-10" db="EMBL/GenBank/DDBJ databases">
        <authorList>
            <person name="Han B."/>
            <person name="Lu T."/>
            <person name="Zhao Q."/>
            <person name="Huang X."/>
            <person name="Zhao Y."/>
        </authorList>
    </citation>
    <scope>NUCLEOTIDE SEQUENCE</scope>
</reference>
<comment type="caution">
    <text evidence="2">The sequence shown here is derived from an EMBL/GenBank/DDBJ whole genome shotgun (WGS) entry which is preliminary data.</text>
</comment>
<gene>
    <name evidence="2" type="ORF">NCGR_LOCUS39481</name>
</gene>
<name>A0A811QC92_9POAL</name>
<dbReference type="Proteomes" id="UP000604825">
    <property type="component" value="Unassembled WGS sequence"/>
</dbReference>
<dbReference type="PANTHER" id="PTHR21712:SF36">
    <property type="entry name" value="FHA DOMAIN-CONTAINING PROTEIN"/>
    <property type="match status" value="1"/>
</dbReference>
<protein>
    <submittedName>
        <fullName evidence="2">Uncharacterized protein</fullName>
    </submittedName>
</protein>
<dbReference type="InterPro" id="IPR045178">
    <property type="entry name" value="Fhl1/FHA1"/>
</dbReference>
<feature type="region of interest" description="Disordered" evidence="1">
    <location>
        <begin position="64"/>
        <end position="94"/>
    </location>
</feature>
<evidence type="ECO:0000256" key="1">
    <source>
        <dbReference type="SAM" id="MobiDB-lite"/>
    </source>
</evidence>
<dbReference type="EMBL" id="CAJGYO010000010">
    <property type="protein sequence ID" value="CAD6255954.1"/>
    <property type="molecule type" value="Genomic_DNA"/>
</dbReference>
<accession>A0A811QC92</accession>
<keyword evidence="3" id="KW-1185">Reference proteome</keyword>
<organism evidence="2 3">
    <name type="scientific">Miscanthus lutarioriparius</name>
    <dbReference type="NCBI Taxonomy" id="422564"/>
    <lineage>
        <taxon>Eukaryota</taxon>
        <taxon>Viridiplantae</taxon>
        <taxon>Streptophyta</taxon>
        <taxon>Embryophyta</taxon>
        <taxon>Tracheophyta</taxon>
        <taxon>Spermatophyta</taxon>
        <taxon>Magnoliopsida</taxon>
        <taxon>Liliopsida</taxon>
        <taxon>Poales</taxon>
        <taxon>Poaceae</taxon>
        <taxon>PACMAD clade</taxon>
        <taxon>Panicoideae</taxon>
        <taxon>Andropogonodae</taxon>
        <taxon>Andropogoneae</taxon>
        <taxon>Saccharinae</taxon>
        <taxon>Miscanthus</taxon>
    </lineage>
</organism>